<organism evidence="1">
    <name type="scientific">marine sediment metagenome</name>
    <dbReference type="NCBI Taxonomy" id="412755"/>
    <lineage>
        <taxon>unclassified sequences</taxon>
        <taxon>metagenomes</taxon>
        <taxon>ecological metagenomes</taxon>
    </lineage>
</organism>
<accession>A0A0F9PFB2</accession>
<reference evidence="1" key="1">
    <citation type="journal article" date="2015" name="Nature">
        <title>Complex archaea that bridge the gap between prokaryotes and eukaryotes.</title>
        <authorList>
            <person name="Spang A."/>
            <person name="Saw J.H."/>
            <person name="Jorgensen S.L."/>
            <person name="Zaremba-Niedzwiedzka K."/>
            <person name="Martijn J."/>
            <person name="Lind A.E."/>
            <person name="van Eijk R."/>
            <person name="Schleper C."/>
            <person name="Guy L."/>
            <person name="Ettema T.J."/>
        </authorList>
    </citation>
    <scope>NUCLEOTIDE SEQUENCE</scope>
</reference>
<dbReference type="EMBL" id="LAZR01005462">
    <property type="protein sequence ID" value="KKM99740.1"/>
    <property type="molecule type" value="Genomic_DNA"/>
</dbReference>
<comment type="caution">
    <text evidence="1">The sequence shown here is derived from an EMBL/GenBank/DDBJ whole genome shotgun (WGS) entry which is preliminary data.</text>
</comment>
<gene>
    <name evidence="1" type="ORF">LCGC14_1144880</name>
</gene>
<evidence type="ECO:0000313" key="1">
    <source>
        <dbReference type="EMBL" id="KKM99740.1"/>
    </source>
</evidence>
<protein>
    <submittedName>
        <fullName evidence="1">Uncharacterized protein</fullName>
    </submittedName>
</protein>
<sequence>MSFYDFALVFLLGMLAVLVPSVIGLTIDQYLLGNNVCALC</sequence>
<dbReference type="AlphaFoldDB" id="A0A0F9PFB2"/>
<proteinExistence type="predicted"/>
<name>A0A0F9PFB2_9ZZZZ</name>